<keyword evidence="2 5" id="KW-0436">Ligase</keyword>
<keyword evidence="3" id="KW-0547">Nucleotide-binding</keyword>
<dbReference type="GO" id="GO:0008716">
    <property type="term" value="F:D-alanine-D-alanine ligase activity"/>
    <property type="evidence" value="ECO:0007669"/>
    <property type="project" value="InterPro"/>
</dbReference>
<keyword evidence="3" id="KW-0067">ATP-binding</keyword>
<dbReference type="EMBL" id="JALJRB010000001">
    <property type="protein sequence ID" value="MCJ8499317.1"/>
    <property type="molecule type" value="Genomic_DNA"/>
</dbReference>
<dbReference type="Proteomes" id="UP001165427">
    <property type="component" value="Unassembled WGS sequence"/>
</dbReference>
<dbReference type="Gene3D" id="3.30.470.20">
    <property type="entry name" value="ATP-grasp fold, B domain"/>
    <property type="match status" value="1"/>
</dbReference>
<dbReference type="GO" id="GO:0046872">
    <property type="term" value="F:metal ion binding"/>
    <property type="evidence" value="ECO:0007669"/>
    <property type="project" value="InterPro"/>
</dbReference>
<evidence type="ECO:0000256" key="1">
    <source>
        <dbReference type="ARBA" id="ARBA00010871"/>
    </source>
</evidence>
<sequence>MHIAIVHNALTGDSTPDEADVKVQAAAVEAALRRRGHRAEVLACDLDLERMRRQLIDAAPDMVFNLVESLAGTGRLIHLLPTLLEAMGVPYSGASAEALLFTSNKILAKQRMIAAGVPTPPWIGPDDARRPHRAGRTDARSHRWIVKSVWEHASVGIDAGSLLTGLDEEALWTALARRAPLLGGACFAERFIDGREFNLSLLQGPGGPRLLPAAEIRFEGFAADQPRIVDYRAKWDPTAPQYHHTPRRFDFSDADRPLLTSLAALALQCWDVFDLRGYARVDFRVDDQGRPWVLEVNANPCLAPDAGFAAALAQAGIAFDEAIDGIVRC</sequence>
<dbReference type="PROSITE" id="PS50975">
    <property type="entry name" value="ATP_GRASP"/>
    <property type="match status" value="1"/>
</dbReference>
<dbReference type="Gene3D" id="3.30.1490.20">
    <property type="entry name" value="ATP-grasp fold, A domain"/>
    <property type="match status" value="1"/>
</dbReference>
<protein>
    <submittedName>
        <fullName evidence="5">D-alanine--D-alanine ligase</fullName>
    </submittedName>
</protein>
<dbReference type="AlphaFoldDB" id="A0AA41UI67"/>
<gene>
    <name evidence="5" type="ORF">MRX98_01915</name>
</gene>
<organism evidence="5 6">
    <name type="scientific">Desulfatitalea alkaliphila</name>
    <dbReference type="NCBI Taxonomy" id="2929485"/>
    <lineage>
        <taxon>Bacteria</taxon>
        <taxon>Pseudomonadati</taxon>
        <taxon>Thermodesulfobacteriota</taxon>
        <taxon>Desulfobacteria</taxon>
        <taxon>Desulfobacterales</taxon>
        <taxon>Desulfosarcinaceae</taxon>
        <taxon>Desulfatitalea</taxon>
    </lineage>
</organism>
<proteinExistence type="inferred from homology"/>
<evidence type="ECO:0000313" key="6">
    <source>
        <dbReference type="Proteomes" id="UP001165427"/>
    </source>
</evidence>
<dbReference type="InterPro" id="IPR011095">
    <property type="entry name" value="Dala_Dala_lig_C"/>
</dbReference>
<comment type="similarity">
    <text evidence="1">Belongs to the D-alanine--D-alanine ligase family.</text>
</comment>
<dbReference type="PANTHER" id="PTHR23132:SF23">
    <property type="entry name" value="D-ALANINE--D-ALANINE LIGASE B"/>
    <property type="match status" value="1"/>
</dbReference>
<feature type="domain" description="ATP-grasp" evidence="4">
    <location>
        <begin position="109"/>
        <end position="328"/>
    </location>
</feature>
<evidence type="ECO:0000259" key="4">
    <source>
        <dbReference type="PROSITE" id="PS50975"/>
    </source>
</evidence>
<name>A0AA41UI67_9BACT</name>
<keyword evidence="6" id="KW-1185">Reference proteome</keyword>
<evidence type="ECO:0000256" key="2">
    <source>
        <dbReference type="ARBA" id="ARBA00022598"/>
    </source>
</evidence>
<comment type="caution">
    <text evidence="5">The sequence shown here is derived from an EMBL/GenBank/DDBJ whole genome shotgun (WGS) entry which is preliminary data.</text>
</comment>
<dbReference type="Pfam" id="PF07478">
    <property type="entry name" value="Dala_Dala_lig_C"/>
    <property type="match status" value="1"/>
</dbReference>
<evidence type="ECO:0000313" key="5">
    <source>
        <dbReference type="EMBL" id="MCJ8499317.1"/>
    </source>
</evidence>
<dbReference type="GO" id="GO:0005524">
    <property type="term" value="F:ATP binding"/>
    <property type="evidence" value="ECO:0007669"/>
    <property type="project" value="UniProtKB-UniRule"/>
</dbReference>
<dbReference type="InterPro" id="IPR013815">
    <property type="entry name" value="ATP_grasp_subdomain_1"/>
</dbReference>
<evidence type="ECO:0000256" key="3">
    <source>
        <dbReference type="PROSITE-ProRule" id="PRU00409"/>
    </source>
</evidence>
<dbReference type="SUPFAM" id="SSF56059">
    <property type="entry name" value="Glutathione synthetase ATP-binding domain-like"/>
    <property type="match status" value="1"/>
</dbReference>
<accession>A0AA41UI67</accession>
<dbReference type="PANTHER" id="PTHR23132">
    <property type="entry name" value="D-ALANINE--D-ALANINE LIGASE"/>
    <property type="match status" value="1"/>
</dbReference>
<dbReference type="RefSeq" id="WP_246902524.1">
    <property type="nucleotide sequence ID" value="NZ_JALJRB010000001.1"/>
</dbReference>
<dbReference type="InterPro" id="IPR011761">
    <property type="entry name" value="ATP-grasp"/>
</dbReference>
<reference evidence="5" key="1">
    <citation type="submission" date="2022-04" db="EMBL/GenBank/DDBJ databases">
        <title>Desulfatitalea alkaliphila sp. nov., a novel anaerobic sulfate-reducing bacterium isolated from terrestrial mud volcano, Taman Peninsula, Russia.</title>
        <authorList>
            <person name="Khomyakova M.A."/>
            <person name="Merkel A.Y."/>
            <person name="Slobodkin A.I."/>
        </authorList>
    </citation>
    <scope>NUCLEOTIDE SEQUENCE</scope>
    <source>
        <strain evidence="5">M08but</strain>
    </source>
</reference>